<dbReference type="InterPro" id="IPR009061">
    <property type="entry name" value="DNA-bd_dom_put_sf"/>
</dbReference>
<keyword evidence="1" id="KW-0238">DNA-binding</keyword>
<sequence>MFYTIKQVADRFGLPAHTLRYYDKEGLLPFVSRDKNGNRLFSELDLNWIALICCLKNTGMPIKEIKEYSDWCKQGSQKLEERKALLIAHREQVVKQMEEFQKNLALIDAKIATYEDPKLVKKMDEQATLALRQSAH</sequence>
<dbReference type="CDD" id="cd01109">
    <property type="entry name" value="HTH_YyaN"/>
    <property type="match status" value="1"/>
</dbReference>
<dbReference type="InterPro" id="IPR000551">
    <property type="entry name" value="MerR-type_HTH_dom"/>
</dbReference>
<organism evidence="3 4">
    <name type="scientific">Brevibacillus formosus</name>
    <dbReference type="NCBI Taxonomy" id="54913"/>
    <lineage>
        <taxon>Bacteria</taxon>
        <taxon>Bacillati</taxon>
        <taxon>Bacillota</taxon>
        <taxon>Bacilli</taxon>
        <taxon>Bacillales</taxon>
        <taxon>Paenibacillaceae</taxon>
        <taxon>Brevibacillus</taxon>
    </lineage>
</organism>
<evidence type="ECO:0000256" key="1">
    <source>
        <dbReference type="ARBA" id="ARBA00023125"/>
    </source>
</evidence>
<name>A0A220MLT5_9BACL</name>
<dbReference type="RefSeq" id="WP_088909623.1">
    <property type="nucleotide sequence ID" value="NZ_CP018145.1"/>
</dbReference>
<reference evidence="3 4" key="1">
    <citation type="submission" date="2016-11" db="EMBL/GenBank/DDBJ databases">
        <authorList>
            <person name="Jaros S."/>
            <person name="Januszkiewicz K."/>
            <person name="Wedrychowicz H."/>
        </authorList>
    </citation>
    <scope>NUCLEOTIDE SEQUENCE [LARGE SCALE GENOMIC DNA]</scope>
    <source>
        <strain evidence="3 4">NF2</strain>
    </source>
</reference>
<dbReference type="Gene3D" id="1.10.1660.10">
    <property type="match status" value="1"/>
</dbReference>
<accession>A0A220MLT5</accession>
<dbReference type="EMBL" id="CP018145">
    <property type="protein sequence ID" value="ASJ56011.1"/>
    <property type="molecule type" value="Genomic_DNA"/>
</dbReference>
<dbReference type="Pfam" id="PF13411">
    <property type="entry name" value="MerR_1"/>
    <property type="match status" value="1"/>
</dbReference>
<dbReference type="GO" id="GO:0003700">
    <property type="term" value="F:DNA-binding transcription factor activity"/>
    <property type="evidence" value="ECO:0007669"/>
    <property type="project" value="InterPro"/>
</dbReference>
<dbReference type="InterPro" id="IPR047057">
    <property type="entry name" value="MerR_fam"/>
</dbReference>
<dbReference type="SMART" id="SM00422">
    <property type="entry name" value="HTH_MERR"/>
    <property type="match status" value="1"/>
</dbReference>
<evidence type="ECO:0000313" key="4">
    <source>
        <dbReference type="Proteomes" id="UP000197781"/>
    </source>
</evidence>
<feature type="domain" description="HTH merR-type" evidence="2">
    <location>
        <begin position="1"/>
        <end position="71"/>
    </location>
</feature>
<dbReference type="Proteomes" id="UP000197781">
    <property type="component" value="Chromosome"/>
</dbReference>
<gene>
    <name evidence="3" type="ORF">BP422_22155</name>
</gene>
<dbReference type="SUPFAM" id="SSF46955">
    <property type="entry name" value="Putative DNA-binding domain"/>
    <property type="match status" value="1"/>
</dbReference>
<evidence type="ECO:0000259" key="2">
    <source>
        <dbReference type="PROSITE" id="PS50937"/>
    </source>
</evidence>
<dbReference type="KEGG" id="bfm:BP422_22155"/>
<evidence type="ECO:0000313" key="3">
    <source>
        <dbReference type="EMBL" id="ASJ56011.1"/>
    </source>
</evidence>
<dbReference type="AlphaFoldDB" id="A0A220MLT5"/>
<dbReference type="PANTHER" id="PTHR30204">
    <property type="entry name" value="REDOX-CYCLING DRUG-SENSING TRANSCRIPTIONAL ACTIVATOR SOXR"/>
    <property type="match status" value="1"/>
</dbReference>
<proteinExistence type="predicted"/>
<protein>
    <submittedName>
        <fullName evidence="3">MerR family transcriptional regulator</fullName>
    </submittedName>
</protein>
<dbReference type="GO" id="GO:0003677">
    <property type="term" value="F:DNA binding"/>
    <property type="evidence" value="ECO:0007669"/>
    <property type="project" value="UniProtKB-KW"/>
</dbReference>
<dbReference type="PANTHER" id="PTHR30204:SF82">
    <property type="entry name" value="TRANSCRIPTIONAL REGULATOR, MERR FAMILY"/>
    <property type="match status" value="1"/>
</dbReference>
<dbReference type="PROSITE" id="PS50937">
    <property type="entry name" value="HTH_MERR_2"/>
    <property type="match status" value="1"/>
</dbReference>